<comment type="function">
    <text evidence="1 12">Converts 2,5-diamino-6-(ribosylamino)-4(3h)-pyrimidinone 5'-phosphate into 5-amino-6-(ribosylamino)-2,4(1h,3h)-pyrimidinedione 5'-phosphate.</text>
</comment>
<dbReference type="Pfam" id="PF01872">
    <property type="entry name" value="RibD_C"/>
    <property type="match status" value="2"/>
</dbReference>
<dbReference type="Pfam" id="PF00383">
    <property type="entry name" value="dCMP_cyt_deam_1"/>
    <property type="match status" value="1"/>
</dbReference>
<dbReference type="GO" id="GO:0008703">
    <property type="term" value="F:5-amino-6-(5-phosphoribosylamino)uracil reductase activity"/>
    <property type="evidence" value="ECO:0007669"/>
    <property type="project" value="UniProtKB-EC"/>
</dbReference>
<evidence type="ECO:0000256" key="8">
    <source>
        <dbReference type="ARBA" id="ARBA00022833"/>
    </source>
</evidence>
<evidence type="ECO:0000256" key="16">
    <source>
        <dbReference type="SAM" id="MobiDB-lite"/>
    </source>
</evidence>
<evidence type="ECO:0000256" key="6">
    <source>
        <dbReference type="ARBA" id="ARBA00022619"/>
    </source>
</evidence>
<evidence type="ECO:0000256" key="2">
    <source>
        <dbReference type="ARBA" id="ARBA00004882"/>
    </source>
</evidence>
<evidence type="ECO:0000256" key="3">
    <source>
        <dbReference type="ARBA" id="ARBA00004910"/>
    </source>
</evidence>
<keyword evidence="8 12" id="KW-0862">Zinc</keyword>
<keyword evidence="11" id="KW-0511">Multifunctional enzyme</keyword>
<comment type="catalytic activity">
    <reaction evidence="12">
        <text>2,5-diamino-6-hydroxy-4-(5-phosphoribosylamino)-pyrimidine + H2O + H(+) = 5-amino-6-(5-phospho-D-ribosylamino)uracil + NH4(+)</text>
        <dbReference type="Rhea" id="RHEA:21868"/>
        <dbReference type="ChEBI" id="CHEBI:15377"/>
        <dbReference type="ChEBI" id="CHEBI:15378"/>
        <dbReference type="ChEBI" id="CHEBI:28938"/>
        <dbReference type="ChEBI" id="CHEBI:58453"/>
        <dbReference type="ChEBI" id="CHEBI:58614"/>
        <dbReference type="EC" id="3.5.4.26"/>
    </reaction>
</comment>
<dbReference type="EC" id="3.5.4.26" evidence="12"/>
<dbReference type="EC" id="1.1.1.193" evidence="12"/>
<feature type="active site" description="Proton donor" evidence="13">
    <location>
        <position position="57"/>
    </location>
</feature>
<dbReference type="SUPFAM" id="SSF53597">
    <property type="entry name" value="Dihydrofolate reductase-like"/>
    <property type="match status" value="1"/>
</dbReference>
<evidence type="ECO:0000256" key="15">
    <source>
        <dbReference type="PIRSR" id="PIRSR006769-3"/>
    </source>
</evidence>
<dbReference type="PANTHER" id="PTHR38011:SF7">
    <property type="entry name" value="2,5-DIAMINO-6-RIBOSYLAMINO-4(3H)-PYRIMIDINONE 5'-PHOSPHATE REDUCTASE"/>
    <property type="match status" value="1"/>
</dbReference>
<dbReference type="InterPro" id="IPR050765">
    <property type="entry name" value="Riboflavin_Biosynth_HTPR"/>
</dbReference>
<feature type="binding site" evidence="14">
    <location>
        <position position="189"/>
    </location>
    <ligand>
        <name>substrate</name>
    </ligand>
</feature>
<name>A0A1E3V6K6_9HYPH</name>
<evidence type="ECO:0000256" key="13">
    <source>
        <dbReference type="PIRSR" id="PIRSR006769-1"/>
    </source>
</evidence>
<evidence type="ECO:0000313" key="17">
    <source>
        <dbReference type="EMBL" id="ODR89264.1"/>
    </source>
</evidence>
<evidence type="ECO:0000256" key="4">
    <source>
        <dbReference type="ARBA" id="ARBA00005259"/>
    </source>
</evidence>
<feature type="binding site" evidence="14">
    <location>
        <position position="201"/>
    </location>
    <ligand>
        <name>NADP(+)</name>
        <dbReference type="ChEBI" id="CHEBI:58349"/>
    </ligand>
</feature>
<comment type="catalytic activity">
    <reaction evidence="12">
        <text>5-amino-6-(5-phospho-D-ribitylamino)uracil + NADP(+) = 5-amino-6-(5-phospho-D-ribosylamino)uracil + NADPH + H(+)</text>
        <dbReference type="Rhea" id="RHEA:17845"/>
        <dbReference type="ChEBI" id="CHEBI:15378"/>
        <dbReference type="ChEBI" id="CHEBI:57783"/>
        <dbReference type="ChEBI" id="CHEBI:58349"/>
        <dbReference type="ChEBI" id="CHEBI:58421"/>
        <dbReference type="ChEBI" id="CHEBI:58453"/>
        <dbReference type="EC" id="1.1.1.193"/>
    </reaction>
</comment>
<dbReference type="UniPathway" id="UPA00275">
    <property type="reaction ID" value="UER00401"/>
</dbReference>
<dbReference type="RefSeq" id="WP_069460661.1">
    <property type="nucleotide sequence ID" value="NZ_CP034909.1"/>
</dbReference>
<keyword evidence="7 12" id="KW-0479">Metal-binding</keyword>
<feature type="binding site" evidence="15">
    <location>
        <position position="89"/>
    </location>
    <ligand>
        <name>Zn(2+)</name>
        <dbReference type="ChEBI" id="CHEBI:29105"/>
        <note>catalytic</note>
    </ligand>
</feature>
<evidence type="ECO:0000256" key="11">
    <source>
        <dbReference type="ARBA" id="ARBA00023268"/>
    </source>
</evidence>
<feature type="compositionally biased region" description="Basic and acidic residues" evidence="16">
    <location>
        <begin position="261"/>
        <end position="271"/>
    </location>
</feature>
<dbReference type="InterPro" id="IPR002734">
    <property type="entry name" value="RibDG_C"/>
</dbReference>
<keyword evidence="10 12" id="KW-0560">Oxidoreductase</keyword>
<organism evidence="17 18">
    <name type="scientific">Sinorhizobium alkalisoli</name>
    <dbReference type="NCBI Taxonomy" id="1752398"/>
    <lineage>
        <taxon>Bacteria</taxon>
        <taxon>Pseudomonadati</taxon>
        <taxon>Pseudomonadota</taxon>
        <taxon>Alphaproteobacteria</taxon>
        <taxon>Hyphomicrobiales</taxon>
        <taxon>Rhizobiaceae</taxon>
        <taxon>Sinorhizobium/Ensifer group</taxon>
        <taxon>Sinorhizobium</taxon>
    </lineage>
</organism>
<dbReference type="GO" id="GO:0009231">
    <property type="term" value="P:riboflavin biosynthetic process"/>
    <property type="evidence" value="ECO:0007669"/>
    <property type="project" value="UniProtKB-UniPathway"/>
</dbReference>
<evidence type="ECO:0000256" key="14">
    <source>
        <dbReference type="PIRSR" id="PIRSR006769-2"/>
    </source>
</evidence>
<comment type="caution">
    <text evidence="17">The sequence shown here is derived from an EMBL/GenBank/DDBJ whole genome shotgun (WGS) entry which is preliminary data.</text>
</comment>
<evidence type="ECO:0000256" key="9">
    <source>
        <dbReference type="ARBA" id="ARBA00022857"/>
    </source>
</evidence>
<dbReference type="Gene3D" id="3.40.140.10">
    <property type="entry name" value="Cytidine Deaminase, domain 2"/>
    <property type="match status" value="1"/>
</dbReference>
<dbReference type="PIRSF" id="PIRSF006769">
    <property type="entry name" value="RibD"/>
    <property type="match status" value="1"/>
</dbReference>
<feature type="binding site" evidence="14">
    <location>
        <position position="159"/>
    </location>
    <ligand>
        <name>NADP(+)</name>
        <dbReference type="ChEBI" id="CHEBI:58349"/>
    </ligand>
</feature>
<dbReference type="STRING" id="1752398.A8M32_22760"/>
<sequence>MSEPIHEDERFMAAALRLARHNLGLTSTNPSVGCVIVKDGAIVGRAATAPGGRPHAETQALAEAGERARGATAYVTLEPCSHHGKTPPCADALVAAGVARVVVCILDPDERVAGRGVVRLREAGIDVDLGILGEAGERVLEGYLMRQRNKRPHVILKLAVSSDGMIGKEGEGQVRITGAISRAQVQVLRAETDAILVGVGTASADDPELTVRLAGLEERSPIRIVLDRRLELPIESKLVRTARDIPLIVVAGGADIPSPRPRGEGPRRADEGPGGSDSPLSSGLTRGPALSPHAGRGGDYANRRAALEAAGVEVLCTDTISDLLTALASRGISSLLVEGGARAARDFFDADLIDRILLFTGPAAIGESGIRSPFERTSVPPRFTLRRIARYGDDIFEEYERDTGCSQA</sequence>
<proteinExistence type="inferred from homology"/>
<evidence type="ECO:0000256" key="1">
    <source>
        <dbReference type="ARBA" id="ARBA00002151"/>
    </source>
</evidence>
<keyword evidence="6 12" id="KW-0686">Riboflavin biosynthesis</keyword>
<feature type="region of interest" description="Disordered" evidence="16">
    <location>
        <begin position="255"/>
        <end position="297"/>
    </location>
</feature>
<dbReference type="InterPro" id="IPR002125">
    <property type="entry name" value="CMP_dCMP_dom"/>
</dbReference>
<feature type="binding site" evidence="14">
    <location>
        <position position="205"/>
    </location>
    <ligand>
        <name>NADP(+)</name>
        <dbReference type="ChEBI" id="CHEBI:58349"/>
    </ligand>
</feature>
<reference evidence="18" key="1">
    <citation type="submission" date="2016-05" db="EMBL/GenBank/DDBJ databases">
        <authorList>
            <person name="Li Y."/>
        </authorList>
    </citation>
    <scope>NUCLEOTIDE SEQUENCE [LARGE SCALE GENOMIC DNA]</scope>
    <source>
        <strain evidence="18">YIC4027</strain>
    </source>
</reference>
<accession>A0A1E3V6K6</accession>
<comment type="similarity">
    <text evidence="5 12">In the C-terminal section; belongs to the HTP reductase family.</text>
</comment>
<evidence type="ECO:0000256" key="10">
    <source>
        <dbReference type="ARBA" id="ARBA00023002"/>
    </source>
</evidence>
<protein>
    <recommendedName>
        <fullName evidence="12">Riboflavin biosynthesis protein RibD</fullName>
    </recommendedName>
    <domain>
        <recommendedName>
            <fullName evidence="12">Diaminohydroxyphosphoribosylaminopyrimidine deaminase</fullName>
            <shortName evidence="12">DRAP deaminase</shortName>
            <ecNumber evidence="12">3.5.4.26</ecNumber>
        </recommendedName>
        <alternativeName>
            <fullName evidence="12">Riboflavin-specific deaminase</fullName>
        </alternativeName>
    </domain>
    <domain>
        <recommendedName>
            <fullName evidence="12">5-amino-6-(5-phosphoribosylamino)uracil reductase</fullName>
            <ecNumber evidence="12">1.1.1.193</ecNumber>
        </recommendedName>
        <alternativeName>
            <fullName evidence="12">HTP reductase</fullName>
        </alternativeName>
    </domain>
</protein>
<evidence type="ECO:0000256" key="12">
    <source>
        <dbReference type="PIRNR" id="PIRNR006769"/>
    </source>
</evidence>
<dbReference type="GO" id="GO:0008270">
    <property type="term" value="F:zinc ion binding"/>
    <property type="evidence" value="ECO:0007669"/>
    <property type="project" value="InterPro"/>
</dbReference>
<dbReference type="InterPro" id="IPR024072">
    <property type="entry name" value="DHFR-like_dom_sf"/>
</dbReference>
<dbReference type="Proteomes" id="UP000094342">
    <property type="component" value="Unassembled WGS sequence"/>
</dbReference>
<dbReference type="OrthoDB" id="9800865at2"/>
<evidence type="ECO:0000256" key="7">
    <source>
        <dbReference type="ARBA" id="ARBA00022723"/>
    </source>
</evidence>
<dbReference type="InterPro" id="IPR016193">
    <property type="entry name" value="Cytidine_deaminase-like"/>
</dbReference>
<feature type="binding site" evidence="15">
    <location>
        <position position="55"/>
    </location>
    <ligand>
        <name>Zn(2+)</name>
        <dbReference type="ChEBI" id="CHEBI:29105"/>
        <note>catalytic</note>
    </ligand>
</feature>
<dbReference type="PROSITE" id="PS00903">
    <property type="entry name" value="CYT_DCMP_DEAMINASES_1"/>
    <property type="match status" value="1"/>
</dbReference>
<dbReference type="SUPFAM" id="SSF53927">
    <property type="entry name" value="Cytidine deaminase-like"/>
    <property type="match status" value="1"/>
</dbReference>
<dbReference type="InterPro" id="IPR004794">
    <property type="entry name" value="Eubact_RibD"/>
</dbReference>
<keyword evidence="18" id="KW-1185">Reference proteome</keyword>
<comment type="cofactor">
    <cofactor evidence="12 15">
        <name>Zn(2+)</name>
        <dbReference type="ChEBI" id="CHEBI:29105"/>
    </cofactor>
    <text evidence="12 15">Binds 1 zinc ion.</text>
</comment>
<dbReference type="PROSITE" id="PS51747">
    <property type="entry name" value="CYT_DCMP_DEAMINASES_2"/>
    <property type="match status" value="1"/>
</dbReference>
<dbReference type="NCBIfam" id="TIGR00326">
    <property type="entry name" value="eubact_ribD"/>
    <property type="match status" value="1"/>
</dbReference>
<feature type="binding site" evidence="15">
    <location>
        <position position="80"/>
    </location>
    <ligand>
        <name>Zn(2+)</name>
        <dbReference type="ChEBI" id="CHEBI:29105"/>
        <note>catalytic</note>
    </ligand>
</feature>
<comment type="similarity">
    <text evidence="4 12">In the N-terminal section; belongs to the cytidine and deoxycytidylate deaminase family.</text>
</comment>
<dbReference type="InterPro" id="IPR016192">
    <property type="entry name" value="APOBEC/CMP_deaminase_Zn-bd"/>
</dbReference>
<feature type="binding site" evidence="14">
    <location>
        <position position="212"/>
    </location>
    <ligand>
        <name>substrate</name>
    </ligand>
</feature>
<dbReference type="Gene3D" id="3.40.430.10">
    <property type="entry name" value="Dihydrofolate Reductase, subunit A"/>
    <property type="match status" value="1"/>
</dbReference>
<evidence type="ECO:0000256" key="5">
    <source>
        <dbReference type="ARBA" id="ARBA00007417"/>
    </source>
</evidence>
<dbReference type="AlphaFoldDB" id="A0A1E3V6K6"/>
<dbReference type="GO" id="GO:0008835">
    <property type="term" value="F:diaminohydroxyphosphoribosylaminopyrimidine deaminase activity"/>
    <property type="evidence" value="ECO:0007669"/>
    <property type="project" value="UniProtKB-EC"/>
</dbReference>
<dbReference type="EMBL" id="LYBW01000062">
    <property type="protein sequence ID" value="ODR89264.1"/>
    <property type="molecule type" value="Genomic_DNA"/>
</dbReference>
<feature type="binding site" evidence="14">
    <location>
        <position position="209"/>
    </location>
    <ligand>
        <name>substrate</name>
    </ligand>
</feature>
<dbReference type="PANTHER" id="PTHR38011">
    <property type="entry name" value="DIHYDROFOLATE REDUCTASE FAMILY PROTEIN (AFU_ORTHOLOGUE AFUA_8G06820)"/>
    <property type="match status" value="1"/>
</dbReference>
<gene>
    <name evidence="17" type="ORF">A8M32_22760</name>
</gene>
<evidence type="ECO:0000313" key="18">
    <source>
        <dbReference type="Proteomes" id="UP000094342"/>
    </source>
</evidence>
<comment type="pathway">
    <text evidence="2 12">Cofactor biosynthesis; riboflavin biosynthesis; 5-amino-6-(D-ribitylamino)uracil from GTP: step 2/4.</text>
</comment>
<keyword evidence="12" id="KW-0378">Hydrolase</keyword>
<comment type="pathway">
    <text evidence="3 12">Cofactor biosynthesis; riboflavin biosynthesis; 5-amino-6-(D-ribitylamino)uracil from GTP: step 3/4.</text>
</comment>
<keyword evidence="9 12" id="KW-0521">NADP</keyword>
<dbReference type="CDD" id="cd01284">
    <property type="entry name" value="Riboflavin_deaminase-reductase"/>
    <property type="match status" value="1"/>
</dbReference>